<evidence type="ECO:0000313" key="1">
    <source>
        <dbReference type="EMBL" id="SDL08850.1"/>
    </source>
</evidence>
<name>A0A1G9H7B3_9EURY</name>
<accession>A0A1G9H7B3</accession>
<dbReference type="AlphaFoldDB" id="A0A1G9H7B3"/>
<dbReference type="Proteomes" id="UP000198882">
    <property type="component" value="Unassembled WGS sequence"/>
</dbReference>
<organism evidence="1 2">
    <name type="scientific">Natronorubrum texcoconense</name>
    <dbReference type="NCBI Taxonomy" id="1095776"/>
    <lineage>
        <taxon>Archaea</taxon>
        <taxon>Methanobacteriati</taxon>
        <taxon>Methanobacteriota</taxon>
        <taxon>Stenosarchaea group</taxon>
        <taxon>Halobacteria</taxon>
        <taxon>Halobacteriales</taxon>
        <taxon>Natrialbaceae</taxon>
        <taxon>Natronorubrum</taxon>
    </lineage>
</organism>
<evidence type="ECO:0000313" key="2">
    <source>
        <dbReference type="Proteomes" id="UP000198882"/>
    </source>
</evidence>
<dbReference type="STRING" id="1095776.SAMN04515672_0133"/>
<dbReference type="EMBL" id="FNFE01000011">
    <property type="protein sequence ID" value="SDL08850.1"/>
    <property type="molecule type" value="Genomic_DNA"/>
</dbReference>
<protein>
    <submittedName>
        <fullName evidence="1">Uncharacterized protein</fullName>
    </submittedName>
</protein>
<dbReference type="RefSeq" id="WP_090312398.1">
    <property type="nucleotide sequence ID" value="NZ_FNFE01000011.1"/>
</dbReference>
<gene>
    <name evidence="1" type="ORF">SAMN04515672_0133</name>
</gene>
<proteinExistence type="predicted"/>
<sequence>MVMALVTAAIGMAFAGGAAATTAESDYQLDGTDEVEGFAAADDENDTVIYETDLNSDSVADFEELTLEIAYENNTLVEYDVDDAEITGDDDDATPLELEWTVEHADLEKLPGDAGEVTVADATITELEDAEEAEAVETADEIEYEFDSTHAVRTAFSTDDDIVSEFEASDDDDGMFSSLAFWSSSDDIATIEDDIGIDGDNTNVTVYSEDSGITDAFDAELEDADDGDRVGYLMTSNLDDGIVYVFASEPGEKIGGDDVDEDDTYIVAHEGGEYEINLGDNYEGEETASLSLTAGEKFDRSALQDDLDYSLTQAWGLDMDSMFSLDNWVDTLTFW</sequence>
<reference evidence="2" key="1">
    <citation type="submission" date="2016-10" db="EMBL/GenBank/DDBJ databases">
        <authorList>
            <person name="Varghese N."/>
            <person name="Submissions S."/>
        </authorList>
    </citation>
    <scope>NUCLEOTIDE SEQUENCE [LARGE SCALE GENOMIC DNA]</scope>
    <source>
        <strain evidence="2">B4,CECT 8067,JCM 17497</strain>
    </source>
</reference>
<dbReference type="OrthoDB" id="205919at2157"/>
<keyword evidence="2" id="KW-1185">Reference proteome</keyword>